<dbReference type="Proteomes" id="UP000001349">
    <property type="component" value="Chromosome"/>
</dbReference>
<protein>
    <submittedName>
        <fullName evidence="3">Cobalamin (Vitamin B12) biosynthesis CbiX protein</fullName>
    </submittedName>
</protein>
<name>B8I0R2_RUMCH</name>
<evidence type="ECO:0000313" key="4">
    <source>
        <dbReference type="Proteomes" id="UP000001349"/>
    </source>
</evidence>
<dbReference type="HOGENOM" id="CLU_065901_2_0_9"/>
<dbReference type="PANTHER" id="PTHR33542:SF3">
    <property type="entry name" value="SIROHYDROCHLORIN FERROCHELATASE, CHLOROPLASTIC"/>
    <property type="match status" value="1"/>
</dbReference>
<dbReference type="CDD" id="cd03416">
    <property type="entry name" value="CbiX_SirB_N"/>
    <property type="match status" value="1"/>
</dbReference>
<keyword evidence="1" id="KW-0479">Metal-binding</keyword>
<dbReference type="InterPro" id="IPR002762">
    <property type="entry name" value="CbiX-like"/>
</dbReference>
<proteinExistence type="predicted"/>
<dbReference type="RefSeq" id="WP_015924786.1">
    <property type="nucleotide sequence ID" value="NC_011898.1"/>
</dbReference>
<dbReference type="eggNOG" id="COG2138">
    <property type="taxonomic scope" value="Bacteria"/>
</dbReference>
<sequence>MKAILILAHGSRETKTMETLQKITDMTKAQLADVMLETAYMEFCDINLEKGLDMLIAKGADDITVVPYFLFEGIHIREDIPGEIEEYLEKHPGIKVNLGNTLGADPRLADVLADRIREAL</sequence>
<dbReference type="STRING" id="394503.Ccel_1281"/>
<dbReference type="EMBL" id="CP001348">
    <property type="protein sequence ID" value="ACL75637.1"/>
    <property type="molecule type" value="Genomic_DNA"/>
</dbReference>
<dbReference type="SUPFAM" id="SSF53800">
    <property type="entry name" value="Chelatase"/>
    <property type="match status" value="1"/>
</dbReference>
<reference evidence="3 4" key="1">
    <citation type="submission" date="2009-01" db="EMBL/GenBank/DDBJ databases">
        <title>Complete sequence of Clostridium cellulolyticum H10.</title>
        <authorList>
            <consortium name="US DOE Joint Genome Institute"/>
            <person name="Lucas S."/>
            <person name="Copeland A."/>
            <person name="Lapidus A."/>
            <person name="Glavina del Rio T."/>
            <person name="Dalin E."/>
            <person name="Tice H."/>
            <person name="Bruce D."/>
            <person name="Goodwin L."/>
            <person name="Pitluck S."/>
            <person name="Chertkov O."/>
            <person name="Saunders E."/>
            <person name="Brettin T."/>
            <person name="Detter J.C."/>
            <person name="Han C."/>
            <person name="Larimer F."/>
            <person name="Land M."/>
            <person name="Hauser L."/>
            <person name="Kyrpides N."/>
            <person name="Ivanova N."/>
            <person name="Zhou J."/>
            <person name="Richardson P."/>
        </authorList>
    </citation>
    <scope>NUCLEOTIDE SEQUENCE [LARGE SCALE GENOMIC DNA]</scope>
    <source>
        <strain evidence="4">ATCC 35319 / DSM 5812 / JCM 6584 / H10</strain>
    </source>
</reference>
<dbReference type="InterPro" id="IPR050963">
    <property type="entry name" value="Sirohydro_Cobaltochel/CbiX"/>
</dbReference>
<dbReference type="KEGG" id="cce:Ccel_1281"/>
<dbReference type="PANTHER" id="PTHR33542">
    <property type="entry name" value="SIROHYDROCHLORIN FERROCHELATASE, CHLOROPLASTIC"/>
    <property type="match status" value="1"/>
</dbReference>
<evidence type="ECO:0000256" key="1">
    <source>
        <dbReference type="ARBA" id="ARBA00022723"/>
    </source>
</evidence>
<evidence type="ECO:0000313" key="3">
    <source>
        <dbReference type="EMBL" id="ACL75637.1"/>
    </source>
</evidence>
<evidence type="ECO:0000256" key="2">
    <source>
        <dbReference type="ARBA" id="ARBA00023239"/>
    </source>
</evidence>
<dbReference type="GO" id="GO:0046872">
    <property type="term" value="F:metal ion binding"/>
    <property type="evidence" value="ECO:0007669"/>
    <property type="project" value="UniProtKB-KW"/>
</dbReference>
<dbReference type="Pfam" id="PF01903">
    <property type="entry name" value="CbiX"/>
    <property type="match status" value="1"/>
</dbReference>
<gene>
    <name evidence="3" type="ordered locus">Ccel_1281</name>
</gene>
<dbReference type="AlphaFoldDB" id="B8I0R2"/>
<keyword evidence="2" id="KW-0456">Lyase</keyword>
<dbReference type="Gene3D" id="3.40.50.1400">
    <property type="match status" value="1"/>
</dbReference>
<accession>B8I0R2</accession>
<dbReference type="GO" id="GO:0016829">
    <property type="term" value="F:lyase activity"/>
    <property type="evidence" value="ECO:0007669"/>
    <property type="project" value="UniProtKB-KW"/>
</dbReference>
<dbReference type="OrthoDB" id="9797895at2"/>
<keyword evidence="4" id="KW-1185">Reference proteome</keyword>
<organism evidence="3 4">
    <name type="scientific">Ruminiclostridium cellulolyticum (strain ATCC 35319 / DSM 5812 / JCM 6584 / H10)</name>
    <name type="common">Clostridium cellulolyticum</name>
    <dbReference type="NCBI Taxonomy" id="394503"/>
    <lineage>
        <taxon>Bacteria</taxon>
        <taxon>Bacillati</taxon>
        <taxon>Bacillota</taxon>
        <taxon>Clostridia</taxon>
        <taxon>Eubacteriales</taxon>
        <taxon>Oscillospiraceae</taxon>
        <taxon>Ruminiclostridium</taxon>
    </lineage>
</organism>